<proteinExistence type="predicted"/>
<accession>A0ACC7NXD0</accession>
<reference evidence="1" key="1">
    <citation type="submission" date="2024-12" db="EMBL/GenBank/DDBJ databases">
        <authorList>
            <person name="Wu N."/>
        </authorList>
    </citation>
    <scope>NUCLEOTIDE SEQUENCE</scope>
    <source>
        <strain evidence="1">P15</strain>
    </source>
</reference>
<name>A0ACC7NXD0_9BACL</name>
<dbReference type="Proteomes" id="UP001631969">
    <property type="component" value="Unassembled WGS sequence"/>
</dbReference>
<evidence type="ECO:0000313" key="2">
    <source>
        <dbReference type="Proteomes" id="UP001631969"/>
    </source>
</evidence>
<sequence length="96" mass="11233">MDARQPRFEQRLDNLEAGQKELNQLTKAIIHRQEMTDAKLEALTLDVHKIYGMMVSFQASKERQDKILEMLSLRSLEQEGEIRDLRRAIYAKSDLS</sequence>
<protein>
    <submittedName>
        <fullName evidence="1">Uncharacterized protein</fullName>
    </submittedName>
</protein>
<gene>
    <name evidence="1" type="ORF">ACI1P1_10510</name>
</gene>
<evidence type="ECO:0000313" key="1">
    <source>
        <dbReference type="EMBL" id="MFM9328720.1"/>
    </source>
</evidence>
<dbReference type="EMBL" id="JBJURJ010000006">
    <property type="protein sequence ID" value="MFM9328720.1"/>
    <property type="molecule type" value="Genomic_DNA"/>
</dbReference>
<comment type="caution">
    <text evidence="1">The sequence shown here is derived from an EMBL/GenBank/DDBJ whole genome shotgun (WGS) entry which is preliminary data.</text>
</comment>
<keyword evidence="2" id="KW-1185">Reference proteome</keyword>
<organism evidence="1 2">
    <name type="scientific">Paenibacillus mesotrionivorans</name>
    <dbReference type="NCBI Taxonomy" id="3160968"/>
    <lineage>
        <taxon>Bacteria</taxon>
        <taxon>Bacillati</taxon>
        <taxon>Bacillota</taxon>
        <taxon>Bacilli</taxon>
        <taxon>Bacillales</taxon>
        <taxon>Paenibacillaceae</taxon>
        <taxon>Paenibacillus</taxon>
    </lineage>
</organism>